<sequence length="540" mass="60466">MQDDLYSMQRQQVLHHPVFSWPGLGAWSFYFLLKVALVTQGMLELQLLWNFSLFTFLVLPVHIRGLKVVRQLIALAAATALLYSESNLPPFDRLLDQWDLIRTFSARYLFELLARLVPLEWVAGFLISCILYLYLAKFLRMTTITLAALLSVALWSGVGPEPIAGTQLVNTNGAAQQTGAAGTQAAQTPAQILQDFYQAQRQQTLTAPPVTTPAFDILMLNVCSVSWSDLEAFDMLEHPFLKRADIMFTNYYSGSSYSGPSTLRLLQASCGHRPHKDIFMPIPSCNIAHQLASLGYSPEIRMNHTGSFDNYLTELQQLGGLQDAPFVNPKRFPITMESFDQSSIFSDYAILEDWLNTRTSEPEFTFYNTTSLHDGNQLNGFTGVSRNSYKQRLQTMLDDFNRLFNEIEESGKAVLVVMVPEHGAGLAGDRFQLPGMREIPTPSLTHVPVMLKLFGPGIAQKAELEPIEVTQTTSSLAITEAIYGIIEQAPFSGGLYQPEVVARNLPETRPVAENSGVVMMEYEGTFYIRIKDGAWRPYDN</sequence>
<keyword evidence="1" id="KW-0472">Membrane</keyword>
<dbReference type="OrthoDB" id="6965261at2"/>
<dbReference type="InterPro" id="IPR017744">
    <property type="entry name" value="BcsG"/>
</dbReference>
<dbReference type="Proteomes" id="UP000286976">
    <property type="component" value="Unassembled WGS sequence"/>
</dbReference>
<dbReference type="NCBIfam" id="TIGR03368">
    <property type="entry name" value="cellulose_yhjU"/>
    <property type="match status" value="1"/>
</dbReference>
<comment type="caution">
    <text evidence="2">The sequence shown here is derived from an EMBL/GenBank/DDBJ whole genome shotgun (WGS) entry which is preliminary data.</text>
</comment>
<dbReference type="Pfam" id="PF11658">
    <property type="entry name" value="CBP_BcsG"/>
    <property type="match status" value="1"/>
</dbReference>
<name>A0A432XA44_9GAMM</name>
<gene>
    <name evidence="2" type="primary">bcsG</name>
    <name evidence="2" type="ORF">CWE15_03685</name>
</gene>
<dbReference type="EMBL" id="PIPQ01000001">
    <property type="protein sequence ID" value="RUO44282.1"/>
    <property type="molecule type" value="Genomic_DNA"/>
</dbReference>
<accession>A0A432XA44</accession>
<evidence type="ECO:0000256" key="1">
    <source>
        <dbReference type="SAM" id="Phobius"/>
    </source>
</evidence>
<keyword evidence="3" id="KW-1185">Reference proteome</keyword>
<proteinExistence type="predicted"/>
<feature type="transmembrane region" description="Helical" evidence="1">
    <location>
        <begin position="45"/>
        <end position="61"/>
    </location>
</feature>
<feature type="transmembrane region" description="Helical" evidence="1">
    <location>
        <begin position="112"/>
        <end position="134"/>
    </location>
</feature>
<keyword evidence="1" id="KW-1133">Transmembrane helix</keyword>
<protein>
    <submittedName>
        <fullName evidence="2">Cellulose biosynthesis protein BcsG</fullName>
    </submittedName>
</protein>
<keyword evidence="1" id="KW-0812">Transmembrane</keyword>
<organism evidence="2 3">
    <name type="scientific">Aliidiomarina taiwanensis</name>
    <dbReference type="NCBI Taxonomy" id="946228"/>
    <lineage>
        <taxon>Bacteria</taxon>
        <taxon>Pseudomonadati</taxon>
        <taxon>Pseudomonadota</taxon>
        <taxon>Gammaproteobacteria</taxon>
        <taxon>Alteromonadales</taxon>
        <taxon>Idiomarinaceae</taxon>
        <taxon>Aliidiomarina</taxon>
    </lineage>
</organism>
<evidence type="ECO:0000313" key="2">
    <source>
        <dbReference type="EMBL" id="RUO44282.1"/>
    </source>
</evidence>
<dbReference type="Gene3D" id="3.40.720.10">
    <property type="entry name" value="Alkaline Phosphatase, subunit A"/>
    <property type="match status" value="1"/>
</dbReference>
<evidence type="ECO:0000313" key="3">
    <source>
        <dbReference type="Proteomes" id="UP000286976"/>
    </source>
</evidence>
<feature type="transmembrane region" description="Helical" evidence="1">
    <location>
        <begin position="12"/>
        <end position="33"/>
    </location>
</feature>
<dbReference type="RefSeq" id="WP_126756684.1">
    <property type="nucleotide sequence ID" value="NZ_PIPQ01000001.1"/>
</dbReference>
<dbReference type="InterPro" id="IPR017850">
    <property type="entry name" value="Alkaline_phosphatase_core_sf"/>
</dbReference>
<dbReference type="AlphaFoldDB" id="A0A432XA44"/>
<dbReference type="SUPFAM" id="SSF53649">
    <property type="entry name" value="Alkaline phosphatase-like"/>
    <property type="match status" value="1"/>
</dbReference>
<reference evidence="2 3" key="1">
    <citation type="journal article" date="2011" name="Front. Microbiol.">
        <title>Genomic signatures of strain selection and enhancement in Bacillus atrophaeus var. globigii, a historical biowarfare simulant.</title>
        <authorList>
            <person name="Gibbons H.S."/>
            <person name="Broomall S.M."/>
            <person name="McNew L.A."/>
            <person name="Daligault H."/>
            <person name="Chapman C."/>
            <person name="Bruce D."/>
            <person name="Karavis M."/>
            <person name="Krepps M."/>
            <person name="McGregor P.A."/>
            <person name="Hong C."/>
            <person name="Park K.H."/>
            <person name="Akmal A."/>
            <person name="Feldman A."/>
            <person name="Lin J.S."/>
            <person name="Chang W.E."/>
            <person name="Higgs B.W."/>
            <person name="Demirev P."/>
            <person name="Lindquist J."/>
            <person name="Liem A."/>
            <person name="Fochler E."/>
            <person name="Read T.D."/>
            <person name="Tapia R."/>
            <person name="Johnson S."/>
            <person name="Bishop-Lilly K.A."/>
            <person name="Detter C."/>
            <person name="Han C."/>
            <person name="Sozhamannan S."/>
            <person name="Rosenzweig C.N."/>
            <person name="Skowronski E.W."/>
        </authorList>
    </citation>
    <scope>NUCLEOTIDE SEQUENCE [LARGE SCALE GENOMIC DNA]</scope>
    <source>
        <strain evidence="2 3">AIT1</strain>
    </source>
</reference>